<dbReference type="InterPro" id="IPR001279">
    <property type="entry name" value="Metallo-B-lactamas"/>
</dbReference>
<comment type="caution">
    <text evidence="2">The sequence shown here is derived from an EMBL/GenBank/DDBJ whole genome shotgun (WGS) entry which is preliminary data.</text>
</comment>
<reference evidence="2 3" key="1">
    <citation type="journal article" date="2018" name="Nat. Biotechnol.">
        <title>A standardized bacterial taxonomy based on genome phylogeny substantially revises the tree of life.</title>
        <authorList>
            <person name="Parks D.H."/>
            <person name="Chuvochina M."/>
            <person name="Waite D.W."/>
            <person name="Rinke C."/>
            <person name="Skarshewski A."/>
            <person name="Chaumeil P.A."/>
            <person name="Hugenholtz P."/>
        </authorList>
    </citation>
    <scope>NUCLEOTIDE SEQUENCE [LARGE SCALE GENOMIC DNA]</scope>
    <source>
        <strain evidence="2">UBA8781</strain>
    </source>
</reference>
<dbReference type="InterPro" id="IPR052159">
    <property type="entry name" value="Competence_DNA_uptake"/>
</dbReference>
<dbReference type="InterPro" id="IPR036866">
    <property type="entry name" value="RibonucZ/Hydroxyglut_hydro"/>
</dbReference>
<evidence type="ECO:0000313" key="2">
    <source>
        <dbReference type="EMBL" id="HCE16873.1"/>
    </source>
</evidence>
<proteinExistence type="predicted"/>
<gene>
    <name evidence="2" type="ORF">DEQ80_03345</name>
</gene>
<dbReference type="Proteomes" id="UP000264141">
    <property type="component" value="Unassembled WGS sequence"/>
</dbReference>
<dbReference type="Gene3D" id="3.60.15.10">
    <property type="entry name" value="Ribonuclease Z/Hydroxyacylglutathione hydrolase-like"/>
    <property type="match status" value="1"/>
</dbReference>
<dbReference type="AlphaFoldDB" id="A0A3D1JEE2"/>
<dbReference type="STRING" id="229919.GCA_001050195_02518"/>
<dbReference type="Pfam" id="PF00753">
    <property type="entry name" value="Lactamase_B"/>
    <property type="match status" value="1"/>
</dbReference>
<protein>
    <submittedName>
        <fullName evidence="2">MBL fold metallo-hydrolase</fullName>
    </submittedName>
</protein>
<feature type="domain" description="Metallo-beta-lactamase" evidence="1">
    <location>
        <begin position="39"/>
        <end position="109"/>
    </location>
</feature>
<dbReference type="PANTHER" id="PTHR30619">
    <property type="entry name" value="DNA INTERNALIZATION/COMPETENCE PROTEIN COMEC/REC2"/>
    <property type="match status" value="1"/>
</dbReference>
<evidence type="ECO:0000259" key="1">
    <source>
        <dbReference type="Pfam" id="PF00753"/>
    </source>
</evidence>
<name>A0A3D1JEE2_9CHLR</name>
<dbReference type="InterPro" id="IPR035681">
    <property type="entry name" value="ComA-like_MBL"/>
</dbReference>
<sequence length="298" mass="31689">MDKRRIFILGVVLCLFLSAFGLIGGGVHSDAPQSVLFLDVGQGDAALLSDGNGFDVLIDGGKKSATGAILEVLRQQGISELDVVVATYPDADHVGGLIGVFQARDLSILRAISNGCENDTQTWSELKAAAAERGLTFEEIRFPAVLQWGLMTVYVLHPAAGSACSQTDTNRDSLFLRVDFGRMRYLFTGDVNATVEATIVARQTPLAAQVLKVSHHGSAGATSDGFLAAASPMEGVISVGPNSYGHPAPAVLDRLRQAGVTIWRTDCHGTVRVESDGVGYQVLPQTFCQTVFLPLVMR</sequence>
<organism evidence="2 3">
    <name type="scientific">Anaerolinea thermolimosa</name>
    <dbReference type="NCBI Taxonomy" id="229919"/>
    <lineage>
        <taxon>Bacteria</taxon>
        <taxon>Bacillati</taxon>
        <taxon>Chloroflexota</taxon>
        <taxon>Anaerolineae</taxon>
        <taxon>Anaerolineales</taxon>
        <taxon>Anaerolineaceae</taxon>
        <taxon>Anaerolinea</taxon>
    </lineage>
</organism>
<dbReference type="GO" id="GO:0016787">
    <property type="term" value="F:hydrolase activity"/>
    <property type="evidence" value="ECO:0007669"/>
    <property type="project" value="UniProtKB-KW"/>
</dbReference>
<dbReference type="SUPFAM" id="SSF56281">
    <property type="entry name" value="Metallo-hydrolase/oxidoreductase"/>
    <property type="match status" value="1"/>
</dbReference>
<dbReference type="PANTHER" id="PTHR30619:SF1">
    <property type="entry name" value="RECOMBINATION PROTEIN 2"/>
    <property type="match status" value="1"/>
</dbReference>
<dbReference type="OrthoDB" id="9761531at2"/>
<accession>A0A3D1JEE2</accession>
<evidence type="ECO:0000313" key="3">
    <source>
        <dbReference type="Proteomes" id="UP000264141"/>
    </source>
</evidence>
<dbReference type="CDD" id="cd07731">
    <property type="entry name" value="ComA-like_MBL-fold"/>
    <property type="match status" value="1"/>
</dbReference>
<dbReference type="EMBL" id="DPBP01000016">
    <property type="protein sequence ID" value="HCE16873.1"/>
    <property type="molecule type" value="Genomic_DNA"/>
</dbReference>
<keyword evidence="2" id="KW-0378">Hydrolase</keyword>
<dbReference type="RefSeq" id="WP_062194334.1">
    <property type="nucleotide sequence ID" value="NZ_DF967965.1"/>
</dbReference>